<dbReference type="Proteomes" id="UP000809440">
    <property type="component" value="Unassembled WGS sequence"/>
</dbReference>
<name>A0A9Q2S0R4_9RHOB</name>
<evidence type="ECO:0000313" key="4">
    <source>
        <dbReference type="Proteomes" id="UP000809440"/>
    </source>
</evidence>
<gene>
    <name evidence="1" type="ORF">JQX41_15450</name>
    <name evidence="2" type="ORF">JQX48_15460</name>
</gene>
<proteinExistence type="predicted"/>
<dbReference type="EMBL" id="JAFBXE010000010">
    <property type="protein sequence ID" value="MBM2413711.1"/>
    <property type="molecule type" value="Genomic_DNA"/>
</dbReference>
<dbReference type="Pfam" id="PF13704">
    <property type="entry name" value="Glyco_tranf_2_4"/>
    <property type="match status" value="1"/>
</dbReference>
<sequence length="351" mass="39587">MSITAVLCVRNEAAFLLDWLAWHRSIGITDFVVVSNDCDDGTDLVLDRLETLGWLTHIRNAPPFGKGGIQFSGLKLAGKADAVKRADWLVALDIDEFVTVHVGDRTLPALIKALPDATAITLTWRNFGNAGVVDYEDRPVPLQFTHAGPRPLLWPWRAAMFKTLYRNDRTYRNLGVHRPRNPVEERLAEARWFDGDGRALPREMAAGRIFSDYRMAQHGLVQLNHYPLGSVESYVLKADRGRAVHSSDRLGLDYWVERNLNTEEDHSAIDLWDRAAPIRADLAADPVLADLHDSATAWRKARFDRLMEQDIFRDLYGRLLMTPPSQPLPDTIAQNLARFAQAGARVDEETS</sequence>
<protein>
    <submittedName>
        <fullName evidence="1">Glycosyltransferase family 2 protein</fullName>
    </submittedName>
</protein>
<dbReference type="GeneID" id="62642546"/>
<reference evidence="1 4" key="1">
    <citation type="submission" date="2021-01" db="EMBL/GenBank/DDBJ databases">
        <title>Diatom-associated Roseobacters Show Island Model of Population Structure.</title>
        <authorList>
            <person name="Qu L."/>
            <person name="Feng X."/>
            <person name="Chen Y."/>
            <person name="Li L."/>
            <person name="Wang X."/>
            <person name="Hu Z."/>
            <person name="Wang H."/>
            <person name="Luo H."/>
        </authorList>
    </citation>
    <scope>NUCLEOTIDE SEQUENCE</scope>
    <source>
        <strain evidence="2 4">CC28-63</strain>
        <strain evidence="1">CC28-69</strain>
    </source>
</reference>
<organism evidence="1 3">
    <name type="scientific">Marivita cryptomonadis</name>
    <dbReference type="NCBI Taxonomy" id="505252"/>
    <lineage>
        <taxon>Bacteria</taxon>
        <taxon>Pseudomonadati</taxon>
        <taxon>Pseudomonadota</taxon>
        <taxon>Alphaproteobacteria</taxon>
        <taxon>Rhodobacterales</taxon>
        <taxon>Roseobacteraceae</taxon>
        <taxon>Marivita</taxon>
    </lineage>
</organism>
<dbReference type="SUPFAM" id="SSF53448">
    <property type="entry name" value="Nucleotide-diphospho-sugar transferases"/>
    <property type="match status" value="1"/>
</dbReference>
<comment type="caution">
    <text evidence="1">The sequence shown here is derived from an EMBL/GenBank/DDBJ whole genome shotgun (WGS) entry which is preliminary data.</text>
</comment>
<accession>A0A9Q2S0R4</accession>
<evidence type="ECO:0000313" key="1">
    <source>
        <dbReference type="EMBL" id="MBM2413711.1"/>
    </source>
</evidence>
<dbReference type="RefSeq" id="WP_085632195.1">
    <property type="nucleotide sequence ID" value="NZ_JAFBWU010000010.1"/>
</dbReference>
<dbReference type="AlphaFoldDB" id="A0A9Q2S0R4"/>
<keyword evidence="4" id="KW-1185">Reference proteome</keyword>
<dbReference type="Proteomes" id="UP000755667">
    <property type="component" value="Unassembled WGS sequence"/>
</dbReference>
<dbReference type="InterPro" id="IPR029044">
    <property type="entry name" value="Nucleotide-diphossugar_trans"/>
</dbReference>
<evidence type="ECO:0000313" key="2">
    <source>
        <dbReference type="EMBL" id="MBM2418380.1"/>
    </source>
</evidence>
<evidence type="ECO:0000313" key="3">
    <source>
        <dbReference type="Proteomes" id="UP000755667"/>
    </source>
</evidence>
<dbReference type="OrthoDB" id="4964299at2"/>
<dbReference type="EMBL" id="JAFBXF010000010">
    <property type="protein sequence ID" value="MBM2418380.1"/>
    <property type="molecule type" value="Genomic_DNA"/>
</dbReference>